<dbReference type="Pfam" id="PF04012">
    <property type="entry name" value="PspA_IM30"/>
    <property type="match status" value="1"/>
</dbReference>
<accession>A0A7W6CV19</accession>
<dbReference type="EMBL" id="JACIDR010000001">
    <property type="protein sequence ID" value="MBB3971631.1"/>
    <property type="molecule type" value="Genomic_DNA"/>
</dbReference>
<evidence type="ECO:0000313" key="3">
    <source>
        <dbReference type="EMBL" id="MBB3971631.1"/>
    </source>
</evidence>
<dbReference type="Proteomes" id="UP000528964">
    <property type="component" value="Unassembled WGS sequence"/>
</dbReference>
<dbReference type="AlphaFoldDB" id="A0A7W6CV19"/>
<protein>
    <submittedName>
        <fullName evidence="3">Phage shock protein A</fullName>
    </submittedName>
</protein>
<evidence type="ECO:0000313" key="4">
    <source>
        <dbReference type="Proteomes" id="UP000528964"/>
    </source>
</evidence>
<proteinExistence type="inferred from homology"/>
<keyword evidence="4" id="KW-1185">Reference proteome</keyword>
<gene>
    <name evidence="3" type="ORF">GGR24_000264</name>
</gene>
<organism evidence="3 4">
    <name type="scientific">Hansschlegelia beijingensis</name>
    <dbReference type="NCBI Taxonomy" id="1133344"/>
    <lineage>
        <taxon>Bacteria</taxon>
        <taxon>Pseudomonadati</taxon>
        <taxon>Pseudomonadota</taxon>
        <taxon>Alphaproteobacteria</taxon>
        <taxon>Hyphomicrobiales</taxon>
        <taxon>Methylopilaceae</taxon>
        <taxon>Hansschlegelia</taxon>
    </lineage>
</organism>
<evidence type="ECO:0000256" key="2">
    <source>
        <dbReference type="SAM" id="Coils"/>
    </source>
</evidence>
<feature type="coiled-coil region" evidence="2">
    <location>
        <begin position="47"/>
        <end position="135"/>
    </location>
</feature>
<dbReference type="InterPro" id="IPR007157">
    <property type="entry name" value="PspA_VIPP1"/>
</dbReference>
<reference evidence="3 4" key="1">
    <citation type="submission" date="2020-08" db="EMBL/GenBank/DDBJ databases">
        <title>Genomic Encyclopedia of Type Strains, Phase IV (KMG-IV): sequencing the most valuable type-strain genomes for metagenomic binning, comparative biology and taxonomic classification.</title>
        <authorList>
            <person name="Goeker M."/>
        </authorList>
    </citation>
    <scope>NUCLEOTIDE SEQUENCE [LARGE SCALE GENOMIC DNA]</scope>
    <source>
        <strain evidence="3 4">DSM 25481</strain>
    </source>
</reference>
<evidence type="ECO:0000256" key="1">
    <source>
        <dbReference type="ARBA" id="ARBA00043985"/>
    </source>
</evidence>
<sequence>MGIISRAIHVGRSHVNSVVTWASNPQKRLRLLIQDMEETLVKARSSAIASITEKKELERRVAKLKAEVADWQSKAEIAVQRGRDDLATEALQAKARNVSMLATLEEQLESVLRSLAHQSQDMQGLQMKLQEAKARERAMRTLQRSAATRLWLRRKTYDQRIDAAMSQLGEVEGLLDELEGRVEVYDVGRASEVNAALNRLAIESAASAELKDLKEKLAGQSALSYAKS</sequence>
<dbReference type="RefSeq" id="WP_183393494.1">
    <property type="nucleotide sequence ID" value="NZ_JACIDR010000001.1"/>
</dbReference>
<comment type="caution">
    <text evidence="3">The sequence shown here is derived from an EMBL/GenBank/DDBJ whole genome shotgun (WGS) entry which is preliminary data.</text>
</comment>
<name>A0A7W6CV19_9HYPH</name>
<keyword evidence="2" id="KW-0175">Coiled coil</keyword>
<dbReference type="GO" id="GO:0005829">
    <property type="term" value="C:cytosol"/>
    <property type="evidence" value="ECO:0007669"/>
    <property type="project" value="TreeGrafter"/>
</dbReference>
<dbReference type="PANTHER" id="PTHR31088:SF6">
    <property type="entry name" value="PHAGE SHOCK PROTEIN A"/>
    <property type="match status" value="1"/>
</dbReference>
<comment type="similarity">
    <text evidence="1">Belongs to the PspA/Vipp/IM30 family.</text>
</comment>
<dbReference type="GO" id="GO:0009271">
    <property type="term" value="P:phage shock"/>
    <property type="evidence" value="ECO:0007669"/>
    <property type="project" value="TreeGrafter"/>
</dbReference>
<dbReference type="PANTHER" id="PTHR31088">
    <property type="entry name" value="MEMBRANE-ASSOCIATED PROTEIN VIPP1, CHLOROPLASTIC"/>
    <property type="match status" value="1"/>
</dbReference>